<proteinExistence type="predicted"/>
<keyword evidence="1" id="KW-1133">Transmembrane helix</keyword>
<feature type="transmembrane region" description="Helical" evidence="1">
    <location>
        <begin position="45"/>
        <end position="64"/>
    </location>
</feature>
<comment type="caution">
    <text evidence="2">The sequence shown here is derived from an EMBL/GenBank/DDBJ whole genome shotgun (WGS) entry which is preliminary data.</text>
</comment>
<gene>
    <name evidence="2" type="ORF">H9636_17515</name>
</gene>
<dbReference type="PROSITE" id="PS51257">
    <property type="entry name" value="PROKAR_LIPOPROTEIN"/>
    <property type="match status" value="1"/>
</dbReference>
<evidence type="ECO:0000313" key="2">
    <source>
        <dbReference type="EMBL" id="MBD8028439.1"/>
    </source>
</evidence>
<keyword evidence="1" id="KW-0812">Transmembrane</keyword>
<keyword evidence="1" id="KW-0472">Membrane</keyword>
<evidence type="ECO:0000313" key="3">
    <source>
        <dbReference type="Proteomes" id="UP000640930"/>
    </source>
</evidence>
<accession>A0ABR8XGT0</accession>
<protein>
    <submittedName>
        <fullName evidence="2">Uncharacterized protein</fullName>
    </submittedName>
</protein>
<sequence>MKFYLIIVLLFYLFWISISCLFPDVSWWSIFSANRSTHTPLMEQVSIIKLTVSILIIGGLGYGFNRYYTYGKKE</sequence>
<dbReference type="RefSeq" id="WP_191708847.1">
    <property type="nucleotide sequence ID" value="NZ_JACSQA010000040.1"/>
</dbReference>
<name>A0ABR8XGT0_9BACL</name>
<organism evidence="2 3">
    <name type="scientific">Ureibacillus galli</name>
    <dbReference type="NCBI Taxonomy" id="2762222"/>
    <lineage>
        <taxon>Bacteria</taxon>
        <taxon>Bacillati</taxon>
        <taxon>Bacillota</taxon>
        <taxon>Bacilli</taxon>
        <taxon>Bacillales</taxon>
        <taxon>Caryophanaceae</taxon>
        <taxon>Ureibacillus</taxon>
    </lineage>
</organism>
<reference evidence="2 3" key="1">
    <citation type="submission" date="2020-08" db="EMBL/GenBank/DDBJ databases">
        <title>A Genomic Blueprint of the Chicken Gut Microbiome.</title>
        <authorList>
            <person name="Gilroy R."/>
            <person name="Ravi A."/>
            <person name="Getino M."/>
            <person name="Pursley I."/>
            <person name="Horton D.L."/>
            <person name="Alikhan N.-F."/>
            <person name="Baker D."/>
            <person name="Gharbi K."/>
            <person name="Hall N."/>
            <person name="Watson M."/>
            <person name="Adriaenssens E.M."/>
            <person name="Foster-Nyarko E."/>
            <person name="Jarju S."/>
            <person name="Secka A."/>
            <person name="Antonio M."/>
            <person name="Oren A."/>
            <person name="Chaudhuri R."/>
            <person name="La Ragione R.M."/>
            <person name="Hildebrand F."/>
            <person name="Pallen M.J."/>
        </authorList>
    </citation>
    <scope>NUCLEOTIDE SEQUENCE [LARGE SCALE GENOMIC DNA]</scope>
    <source>
        <strain evidence="2 3">Re31</strain>
    </source>
</reference>
<dbReference type="EMBL" id="JACSQA010000040">
    <property type="protein sequence ID" value="MBD8028439.1"/>
    <property type="molecule type" value="Genomic_DNA"/>
</dbReference>
<evidence type="ECO:0000256" key="1">
    <source>
        <dbReference type="SAM" id="Phobius"/>
    </source>
</evidence>
<dbReference type="Proteomes" id="UP000640930">
    <property type="component" value="Unassembled WGS sequence"/>
</dbReference>
<keyword evidence="3" id="KW-1185">Reference proteome</keyword>